<reference evidence="4" key="1">
    <citation type="journal article" date="2010" name="Genome Biol.">
        <title>Genome sequence of the necrotrophic plant pathogen Pythium ultimum reveals original pathogenicity mechanisms and effector repertoire.</title>
        <authorList>
            <person name="Levesque C.A."/>
            <person name="Brouwer H."/>
            <person name="Cano L."/>
            <person name="Hamilton J.P."/>
            <person name="Holt C."/>
            <person name="Huitema E."/>
            <person name="Raffaele S."/>
            <person name="Robideau G.P."/>
            <person name="Thines M."/>
            <person name="Win J."/>
            <person name="Zerillo M.M."/>
            <person name="Beakes G.W."/>
            <person name="Boore J.L."/>
            <person name="Busam D."/>
            <person name="Dumas B."/>
            <person name="Ferriera S."/>
            <person name="Fuerstenberg S.I."/>
            <person name="Gachon C.M."/>
            <person name="Gaulin E."/>
            <person name="Govers F."/>
            <person name="Grenville-Briggs L."/>
            <person name="Horner N."/>
            <person name="Hostetler J."/>
            <person name="Jiang R.H."/>
            <person name="Johnson J."/>
            <person name="Krajaejun T."/>
            <person name="Lin H."/>
            <person name="Meijer H.J."/>
            <person name="Moore B."/>
            <person name="Morris P."/>
            <person name="Phuntmart V."/>
            <person name="Puiu D."/>
            <person name="Shetty J."/>
            <person name="Stajich J.E."/>
            <person name="Tripathy S."/>
            <person name="Wawra S."/>
            <person name="van West P."/>
            <person name="Whitty B.R."/>
            <person name="Coutinho P.M."/>
            <person name="Henrissat B."/>
            <person name="Martin F."/>
            <person name="Thomas P.D."/>
            <person name="Tyler B.M."/>
            <person name="De Vries R.P."/>
            <person name="Kamoun S."/>
            <person name="Yandell M."/>
            <person name="Tisserat N."/>
            <person name="Buell C.R."/>
        </authorList>
    </citation>
    <scope>NUCLEOTIDE SEQUENCE</scope>
    <source>
        <strain evidence="4">DAOM:BR144</strain>
    </source>
</reference>
<reference evidence="4" key="2">
    <citation type="submission" date="2010-04" db="EMBL/GenBank/DDBJ databases">
        <authorList>
            <person name="Buell R."/>
            <person name="Hamilton J."/>
            <person name="Hostetler J."/>
        </authorList>
    </citation>
    <scope>NUCLEOTIDE SEQUENCE [LARGE SCALE GENOMIC DNA]</scope>
    <source>
        <strain evidence="4">DAOM:BR144</strain>
    </source>
</reference>
<dbReference type="eggNOG" id="ENOG502SFPW">
    <property type="taxonomic scope" value="Eukaryota"/>
</dbReference>
<reference evidence="3" key="3">
    <citation type="submission" date="2015-02" db="UniProtKB">
        <authorList>
            <consortium name="EnsemblProtists"/>
        </authorList>
    </citation>
    <scope>IDENTIFICATION</scope>
    <source>
        <strain evidence="3">DAOM BR144</strain>
    </source>
</reference>
<dbReference type="SUPFAM" id="SSF64268">
    <property type="entry name" value="PX domain"/>
    <property type="match status" value="1"/>
</dbReference>
<feature type="compositionally biased region" description="Low complexity" evidence="1">
    <location>
        <begin position="36"/>
        <end position="70"/>
    </location>
</feature>
<feature type="region of interest" description="Disordered" evidence="1">
    <location>
        <begin position="1"/>
        <end position="91"/>
    </location>
</feature>
<sequence length="431" mass="49113">MAMASSPVASRAQSYAKYIQSAKPHSQHYHDQLRMSSSSTASTSSNSTILSDASSASFRSSSGGSSSSSSRRPHYEASTTRHARSTSSSACPHEALSFQHYDNQEQSLMEQDPDYLPIDSTQYKRAVTRKKKKRSRRIKLKLYGLAKQAAKMNNLSGFLLHSITPRESSILQYTSMATPGTHTEYDIVVENFRAGMIWQVSRRYSSFRLLRDELLKPFQVPHCHYCASIMRDMQKLEPHFPGKRLWGSTSPSVVKSRAERFQKYLRGLMSIATSTYTLNCKLVANYFVVQLRTFLTSESVRYSGIPGEFGQQIPSLLRELSVSRSPHDQMTLQTIQEHSSRGSRGSLFEDLDEADLRDFQEKLRLAEDELDRQFTDDATGNHDEQQDNQQAFEDYFREEDEDEDDDDDSDSDGEADGQDHQQQLRGRHYKL</sequence>
<dbReference type="Proteomes" id="UP000019132">
    <property type="component" value="Unassembled WGS sequence"/>
</dbReference>
<dbReference type="InParanoid" id="K3WAW7"/>
<dbReference type="InterPro" id="IPR001683">
    <property type="entry name" value="PX_dom"/>
</dbReference>
<protein>
    <recommendedName>
        <fullName evidence="2">PX domain-containing protein</fullName>
    </recommendedName>
</protein>
<feature type="compositionally biased region" description="Low complexity" evidence="1">
    <location>
        <begin position="77"/>
        <end position="90"/>
    </location>
</feature>
<evidence type="ECO:0000313" key="3">
    <source>
        <dbReference type="EnsemblProtists" id="PYU1_T002108"/>
    </source>
</evidence>
<dbReference type="HOGENOM" id="CLU_566837_0_0_1"/>
<evidence type="ECO:0000313" key="4">
    <source>
        <dbReference type="Proteomes" id="UP000019132"/>
    </source>
</evidence>
<feature type="compositionally biased region" description="Acidic residues" evidence="1">
    <location>
        <begin position="396"/>
        <end position="416"/>
    </location>
</feature>
<dbReference type="GO" id="GO:0035091">
    <property type="term" value="F:phosphatidylinositol binding"/>
    <property type="evidence" value="ECO:0007669"/>
    <property type="project" value="InterPro"/>
</dbReference>
<dbReference type="AlphaFoldDB" id="K3WAW7"/>
<dbReference type="PROSITE" id="PS50195">
    <property type="entry name" value="PX"/>
    <property type="match status" value="1"/>
</dbReference>
<proteinExistence type="predicted"/>
<dbReference type="Gene3D" id="3.30.1520.10">
    <property type="entry name" value="Phox-like domain"/>
    <property type="match status" value="1"/>
</dbReference>
<organism evidence="3 4">
    <name type="scientific">Globisporangium ultimum (strain ATCC 200006 / CBS 805.95 / DAOM BR144)</name>
    <name type="common">Pythium ultimum</name>
    <dbReference type="NCBI Taxonomy" id="431595"/>
    <lineage>
        <taxon>Eukaryota</taxon>
        <taxon>Sar</taxon>
        <taxon>Stramenopiles</taxon>
        <taxon>Oomycota</taxon>
        <taxon>Peronosporomycetes</taxon>
        <taxon>Pythiales</taxon>
        <taxon>Pythiaceae</taxon>
        <taxon>Globisporangium</taxon>
    </lineage>
</organism>
<dbReference type="EMBL" id="GL376634">
    <property type="status" value="NOT_ANNOTATED_CDS"/>
    <property type="molecule type" value="Genomic_DNA"/>
</dbReference>
<feature type="region of interest" description="Disordered" evidence="1">
    <location>
        <begin position="376"/>
        <end position="431"/>
    </location>
</feature>
<name>K3WAW7_GLOUD</name>
<dbReference type="VEuPathDB" id="FungiDB:PYU1_G002106"/>
<dbReference type="Pfam" id="PF00787">
    <property type="entry name" value="PX"/>
    <property type="match status" value="1"/>
</dbReference>
<feature type="compositionally biased region" description="Basic and acidic residues" evidence="1">
    <location>
        <begin position="376"/>
        <end position="385"/>
    </location>
</feature>
<dbReference type="InterPro" id="IPR036871">
    <property type="entry name" value="PX_dom_sf"/>
</dbReference>
<dbReference type="CDD" id="cd06093">
    <property type="entry name" value="PX_domain"/>
    <property type="match status" value="1"/>
</dbReference>
<evidence type="ECO:0000259" key="2">
    <source>
        <dbReference type="PROSITE" id="PS50195"/>
    </source>
</evidence>
<feature type="domain" description="PX" evidence="2">
    <location>
        <begin position="163"/>
        <end position="294"/>
    </location>
</feature>
<evidence type="ECO:0000256" key="1">
    <source>
        <dbReference type="SAM" id="MobiDB-lite"/>
    </source>
</evidence>
<accession>K3WAW7</accession>
<keyword evidence="4" id="KW-1185">Reference proteome</keyword>
<dbReference type="EnsemblProtists" id="PYU1_T002108">
    <property type="protein sequence ID" value="PYU1_T002108"/>
    <property type="gene ID" value="PYU1_G002106"/>
</dbReference>